<dbReference type="PROSITE" id="PS50853">
    <property type="entry name" value="FN3"/>
    <property type="match status" value="13"/>
</dbReference>
<keyword evidence="5" id="KW-0130">Cell adhesion</keyword>
<gene>
    <name evidence="18" type="primary">LOC111118892</name>
</gene>
<evidence type="ECO:0000256" key="13">
    <source>
        <dbReference type="SAM" id="Phobius"/>
    </source>
</evidence>
<feature type="signal peptide" evidence="14">
    <location>
        <begin position="1"/>
        <end position="24"/>
    </location>
</feature>
<dbReference type="SMART" id="SM00409">
    <property type="entry name" value="IG"/>
    <property type="match status" value="6"/>
</dbReference>
<dbReference type="FunFam" id="2.60.40.10:FF:000209">
    <property type="entry name" value="Sidekick cell adhesion molecule 2"/>
    <property type="match status" value="1"/>
</dbReference>
<dbReference type="GeneID" id="111118892"/>
<keyword evidence="8" id="KW-1015">Disulfide bond</keyword>
<feature type="domain" description="Fibronectin type-III" evidence="16">
    <location>
        <begin position="611"/>
        <end position="718"/>
    </location>
</feature>
<dbReference type="InterPro" id="IPR003961">
    <property type="entry name" value="FN3_dom"/>
</dbReference>
<feature type="domain" description="Fibronectin type-III" evidence="16">
    <location>
        <begin position="927"/>
        <end position="1024"/>
    </location>
</feature>
<accession>A0A8B8CIK7</accession>
<dbReference type="PROSITE" id="PS50835">
    <property type="entry name" value="IG_LIKE"/>
    <property type="match status" value="5"/>
</dbReference>
<dbReference type="Pfam" id="PF00041">
    <property type="entry name" value="fn3"/>
    <property type="match status" value="12"/>
</dbReference>
<evidence type="ECO:0000256" key="5">
    <source>
        <dbReference type="ARBA" id="ARBA00022889"/>
    </source>
</evidence>
<feature type="region of interest" description="Disordered" evidence="12">
    <location>
        <begin position="1210"/>
        <end position="1237"/>
    </location>
</feature>
<feature type="domain" description="Ig-like" evidence="15">
    <location>
        <begin position="508"/>
        <end position="605"/>
    </location>
</feature>
<feature type="domain" description="Fibronectin type-III" evidence="16">
    <location>
        <begin position="1626"/>
        <end position="1720"/>
    </location>
</feature>
<feature type="transmembrane region" description="Helical" evidence="13">
    <location>
        <begin position="1931"/>
        <end position="1956"/>
    </location>
</feature>
<evidence type="ECO:0000256" key="12">
    <source>
        <dbReference type="SAM" id="MobiDB-lite"/>
    </source>
</evidence>
<evidence type="ECO:0000256" key="9">
    <source>
        <dbReference type="ARBA" id="ARBA00023180"/>
    </source>
</evidence>
<dbReference type="PRINTS" id="PR00014">
    <property type="entry name" value="FNTYPEIII"/>
</dbReference>
<dbReference type="FunFam" id="2.60.40.10:FF:000093">
    <property type="entry name" value="Down syndrome cell adhesion molecule, isoform B"/>
    <property type="match status" value="1"/>
</dbReference>
<dbReference type="KEGG" id="cvn:111118892"/>
<dbReference type="SUPFAM" id="SSF48726">
    <property type="entry name" value="Immunoglobulin"/>
    <property type="match status" value="6"/>
</dbReference>
<feature type="domain" description="Fibronectin type-III" evidence="16">
    <location>
        <begin position="1028"/>
        <end position="1123"/>
    </location>
</feature>
<dbReference type="InterPro" id="IPR003598">
    <property type="entry name" value="Ig_sub2"/>
</dbReference>
<feature type="region of interest" description="Disordered" evidence="12">
    <location>
        <begin position="1964"/>
        <end position="1984"/>
    </location>
</feature>
<reference evidence="18" key="1">
    <citation type="submission" date="2025-08" db="UniProtKB">
        <authorList>
            <consortium name="RefSeq"/>
        </authorList>
    </citation>
    <scope>IDENTIFICATION</scope>
    <source>
        <tissue evidence="18">Whole sample</tissue>
    </source>
</reference>
<evidence type="ECO:0000313" key="17">
    <source>
        <dbReference type="Proteomes" id="UP000694844"/>
    </source>
</evidence>
<feature type="domain" description="Ig-like" evidence="15">
    <location>
        <begin position="323"/>
        <end position="406"/>
    </location>
</feature>
<evidence type="ECO:0000256" key="1">
    <source>
        <dbReference type="ARBA" id="ARBA00004479"/>
    </source>
</evidence>
<feature type="domain" description="Fibronectin type-III" evidence="16">
    <location>
        <begin position="723"/>
        <end position="820"/>
    </location>
</feature>
<keyword evidence="2 13" id="KW-0812">Transmembrane</keyword>
<dbReference type="InterPro" id="IPR013783">
    <property type="entry name" value="Ig-like_fold"/>
</dbReference>
<sequence length="2155" mass="238227">MGRKRDVFLQFVLWMCVYLQSVKNEEPPLYFSREPECGSAVTESGVKILTCQSYSDPAPVYRWLREGSYVSNESVSGTFKMYSINRTAAGTYRCQATNKLGSIISDSCRVDVAYLDPLPTVQNEIVNVQKGHGVKISLPSFKSYPFPPTVEWHLNANIMAEEGPNHQVTLSKDLVLLDTETQDDGSVYQAEILNGLNGQTSTTQTYTVRVSESGVSVLGPEIVVGPKDTTANQGDYTVDFECIVNARPISYLSTRWYRVSDGTETEIVQNAKYLLSGGYHRILTIKSPETSDTGLYRCKASYNNGQSYPPVVLDANLTVYESPVIISQIETQYVRDFSQNITIHCQGQGTPTPTMLWYFNSQILQSNQKVTVSPNGTLTITFLDMTESGVYMCFARNEAGETKKATWIKVNSSPPEIIDKPENLTITEGSNARLPCEATGAPKPTVAWTKMTSSGPVYVVSGERTQILENGQLLIVTAVSTDSGHYVCNASNSRGSQTAEAFLEVYVKTIITQPPTNTSIIKGSSASLQCGVSKDPNVDVKWHWYLTQSDPPSTVEVTNSPRHTVSSVDGTLTITGVFNVDIGWYKCQVISKGGNDSSSAFLQVTELPHKPVVTSVVQNPSDLRSINVSWSPGFDGNSPIIRFILQYRKVDYIPDKGIVDADQWNVFDSNVHPSAKSMIVNGLRPARYFQVMISAVNSVGEGSSSDPKPMPPIRMPEQAPSSPPKGFYGTPRSNSSIMLLWQAPSEDTWNGDLRGYRIRYKLTNYPDSTYQSVNTINPLVTTYELTNLIIFQSYEFQIAAYNNEGVGVFSNTIEERTMEGQPTRAPRNVQVVAQNSTVIRVSWQPVDAAYINGVALGYKVKARRQGQSTFEKELSVPPNPNDPIGIQSMDVPGLKKYTYYSVQVLCYTGAGDGPSSSPVSVRTDEDVPGKVSYLHFEDIMDTSLKVVWEAPAEVNGILLGYTLQWEKKKQTPEKKEVNLNEGTTSYTIRNLQPSTNYTIYLFARTAKGSGAVSSADIESGVPPELPKPPEQLGVSDIQARSVVIQFFPGFDGKTSITNWVVEAQVGGDTTWQEIYRVSAPDATSITVQNLTPFTQYRMRIKAVNIVGPSVASEPTRQFQTSQDSPNVPPGEVTLRAVNSTALRISWAPLSSQDWNGQPKGYRIMFRQENSSQWNSVNLTLDRDFFILSGLQEWMVYEVKMQSYNDVGNSAFSPIHQERTRDARPSSGPESVDCRTNSSTSIRCTWGDVPYLDQNGIIVGYKVHYQDKSSASLEPDVLTVVGNETKSVLIVDLRKYVSYEIQVLAYTRMGDGVLSQPPVEQKTLDDIPGPPVRLWFPEVTSNTVKIMWSPPLEPNGIITGYMVTYRRDDVTIVFNSSVIVASQQEYYISSLVNNKYYSFSVMAKTRRGWGAAASAKVYTTVNRRVPDSPTKPTIMSDIRARSLTISWLSGFDGYGPLRNYTIQYRKRGGTWMYVLDSPLANVTSFTVTNLHPNTAYTFRVAANNDVGSSNFSAASDEATTLQDKPEGAPENVIVVPLTRESLNVSWQHPPPSTWNGDILGYIIQYRQQSMSSFQDKTVPYQTTWTVLDNLVKFTTYDIRVLAFNSMGDGPHSTPHSIYVGDAAPSAPPTNVRVTAKNATALNVHWNPPPLDTQNGKLSGYKVIYWKTGFQLEPSSPQVVPETEMVIYGLDNYSNYTVRVLAYNTAGDGPYSPQQFGRTEQWKPGTPRSLDFFNITMTSLNVTWEPPSSPNGIIKFYGLTYKSHADNRVVTLSDLPGNQTYYWVDKLEENVTYTFTVVAKTIVGPGPEVVNSIRTGPQSGSPEAPHKPSVQISKGQVHLSWENGKHGTSPIIGYYIQARSMAESPWKTIQYKLSSEPRTSLSWPSDCAFSGRCQFSVVAFNYKSISYPSPPTDVISSAQVSGLEEEKPFHYEWWFPVIVALGAVVVIMVIISLLCLAARNRKDLKKSSSQSMSTALEPFEPEEGGFATTEIRQSRRSLARIGNGTLRSQHSRGPPRPSPASVTYSEDLEGAKGPLPDSDEDDDGSSSTTEKPSNLGDSSEPSDDESVVTEKHSSFHPPSSPPPPPFRNRNQSHHPYVNDQISQSWHHSQNHSNFNAYAYTDSEADSSHYAMSLNGGQVIMNNAAGSRAPLPGFSSFV</sequence>
<dbReference type="FunFam" id="2.60.40.10:FF:000028">
    <property type="entry name" value="Neuronal cell adhesion molecule"/>
    <property type="match status" value="3"/>
</dbReference>
<name>A0A8B8CIK7_CRAVI</name>
<dbReference type="OrthoDB" id="6158926at2759"/>
<evidence type="ECO:0000256" key="10">
    <source>
        <dbReference type="ARBA" id="ARBA00023319"/>
    </source>
</evidence>
<dbReference type="GO" id="GO:0098609">
    <property type="term" value="P:cell-cell adhesion"/>
    <property type="evidence" value="ECO:0007669"/>
    <property type="project" value="TreeGrafter"/>
</dbReference>
<keyword evidence="9" id="KW-0325">Glycoprotein</keyword>
<evidence type="ECO:0000256" key="2">
    <source>
        <dbReference type="ARBA" id="ARBA00022692"/>
    </source>
</evidence>
<keyword evidence="17" id="KW-1185">Reference proteome</keyword>
<feature type="domain" description="Ig-like" evidence="15">
    <location>
        <begin position="415"/>
        <end position="504"/>
    </location>
</feature>
<feature type="domain" description="Fibronectin type-III" evidence="16">
    <location>
        <begin position="1724"/>
        <end position="1817"/>
    </location>
</feature>
<dbReference type="InterPro" id="IPR013098">
    <property type="entry name" value="Ig_I-set"/>
</dbReference>
<feature type="region of interest" description="Disordered" evidence="12">
    <location>
        <begin position="699"/>
        <end position="725"/>
    </location>
</feature>
<keyword evidence="7 13" id="KW-0472">Membrane</keyword>
<dbReference type="SMART" id="SM00060">
    <property type="entry name" value="FN3"/>
    <property type="match status" value="13"/>
</dbReference>
<feature type="chain" id="PRO_5034829915" evidence="14">
    <location>
        <begin position="25"/>
        <end position="2155"/>
    </location>
</feature>
<feature type="domain" description="Ig-like" evidence="15">
    <location>
        <begin position="27"/>
        <end position="111"/>
    </location>
</feature>
<evidence type="ECO:0000259" key="15">
    <source>
        <dbReference type="PROSITE" id="PS50835"/>
    </source>
</evidence>
<dbReference type="PANTHER" id="PTHR44170:SF49">
    <property type="entry name" value="PROTEIN SIDEKICK-1 ISOFORM X1"/>
    <property type="match status" value="1"/>
</dbReference>
<dbReference type="PANTHER" id="PTHR44170">
    <property type="entry name" value="PROTEIN SIDEKICK"/>
    <property type="match status" value="1"/>
</dbReference>
<organism evidence="17 18">
    <name type="scientific">Crassostrea virginica</name>
    <name type="common">Eastern oyster</name>
    <dbReference type="NCBI Taxonomy" id="6565"/>
    <lineage>
        <taxon>Eukaryota</taxon>
        <taxon>Metazoa</taxon>
        <taxon>Spiralia</taxon>
        <taxon>Lophotrochozoa</taxon>
        <taxon>Mollusca</taxon>
        <taxon>Bivalvia</taxon>
        <taxon>Autobranchia</taxon>
        <taxon>Pteriomorphia</taxon>
        <taxon>Ostreida</taxon>
        <taxon>Ostreoidea</taxon>
        <taxon>Ostreidae</taxon>
        <taxon>Crassostrea</taxon>
    </lineage>
</organism>
<dbReference type="FunFam" id="2.60.40.10:FF:000032">
    <property type="entry name" value="palladin isoform X1"/>
    <property type="match status" value="1"/>
</dbReference>
<dbReference type="InterPro" id="IPR007110">
    <property type="entry name" value="Ig-like_dom"/>
</dbReference>
<comment type="subcellular location">
    <subcellularLocation>
        <location evidence="1">Membrane</location>
        <topology evidence="1">Single-pass type I membrane protein</topology>
    </subcellularLocation>
</comment>
<keyword evidence="4" id="KW-0677">Repeat</keyword>
<dbReference type="Gene3D" id="2.60.40.10">
    <property type="entry name" value="Immunoglobulins"/>
    <property type="match status" value="18"/>
</dbReference>
<feature type="domain" description="Fibronectin type-III" evidence="16">
    <location>
        <begin position="1819"/>
        <end position="1918"/>
    </location>
</feature>
<dbReference type="FunFam" id="2.60.40.10:FF:000360">
    <property type="entry name" value="Sidekick cell adhesion molecule 2"/>
    <property type="match status" value="1"/>
</dbReference>
<dbReference type="GO" id="GO:0016020">
    <property type="term" value="C:membrane"/>
    <property type="evidence" value="ECO:0007669"/>
    <property type="project" value="UniProtKB-SubCell"/>
</dbReference>
<evidence type="ECO:0000256" key="3">
    <source>
        <dbReference type="ARBA" id="ARBA00022729"/>
    </source>
</evidence>
<dbReference type="SMART" id="SM00408">
    <property type="entry name" value="IGc2"/>
    <property type="match status" value="5"/>
</dbReference>
<feature type="region of interest" description="Disordered" evidence="12">
    <location>
        <begin position="2000"/>
        <end position="2092"/>
    </location>
</feature>
<evidence type="ECO:0000256" key="11">
    <source>
        <dbReference type="ARBA" id="ARBA00061621"/>
    </source>
</evidence>
<feature type="domain" description="Fibronectin type-III" evidence="16">
    <location>
        <begin position="1128"/>
        <end position="1222"/>
    </location>
</feature>
<keyword evidence="3 14" id="KW-0732">Signal</keyword>
<keyword evidence="10" id="KW-0393">Immunoglobulin domain</keyword>
<evidence type="ECO:0000256" key="6">
    <source>
        <dbReference type="ARBA" id="ARBA00022989"/>
    </source>
</evidence>
<protein>
    <submittedName>
        <fullName evidence="18">Protein sidekick-like</fullName>
    </submittedName>
</protein>
<dbReference type="FunFam" id="2.60.40.10:FF:000158">
    <property type="entry name" value="Sidekick cell adhesion molecule 2"/>
    <property type="match status" value="1"/>
</dbReference>
<feature type="domain" description="Fibronectin type-III" evidence="16">
    <location>
        <begin position="1329"/>
        <end position="1422"/>
    </location>
</feature>
<dbReference type="CDD" id="cd00096">
    <property type="entry name" value="Ig"/>
    <property type="match status" value="1"/>
</dbReference>
<dbReference type="CDD" id="cd00063">
    <property type="entry name" value="FN3"/>
    <property type="match status" value="13"/>
</dbReference>
<dbReference type="InterPro" id="IPR036179">
    <property type="entry name" value="Ig-like_dom_sf"/>
</dbReference>
<evidence type="ECO:0000256" key="4">
    <source>
        <dbReference type="ARBA" id="ARBA00022737"/>
    </source>
</evidence>
<evidence type="ECO:0000313" key="18">
    <source>
        <dbReference type="RefSeq" id="XP_022314291.1"/>
    </source>
</evidence>
<dbReference type="InterPro" id="IPR036116">
    <property type="entry name" value="FN3_sf"/>
</dbReference>
<evidence type="ECO:0000256" key="7">
    <source>
        <dbReference type="ARBA" id="ARBA00023136"/>
    </source>
</evidence>
<evidence type="ECO:0000256" key="8">
    <source>
        <dbReference type="ARBA" id="ARBA00023157"/>
    </source>
</evidence>
<dbReference type="RefSeq" id="XP_022314291.1">
    <property type="nucleotide sequence ID" value="XM_022458583.1"/>
</dbReference>
<feature type="domain" description="Fibronectin type-III" evidence="16">
    <location>
        <begin position="1227"/>
        <end position="1325"/>
    </location>
</feature>
<comment type="similarity">
    <text evidence="11">Belongs to the sidekick family.</text>
</comment>
<keyword evidence="6 13" id="KW-1133">Transmembrane helix</keyword>
<dbReference type="InterPro" id="IPR003599">
    <property type="entry name" value="Ig_sub"/>
</dbReference>
<proteinExistence type="inferred from homology"/>
<dbReference type="Pfam" id="PF07679">
    <property type="entry name" value="I-set"/>
    <property type="match status" value="2"/>
</dbReference>
<feature type="domain" description="Ig-like" evidence="15">
    <location>
        <begin position="220"/>
        <end position="318"/>
    </location>
</feature>
<dbReference type="Proteomes" id="UP000694844">
    <property type="component" value="Chromosome 2"/>
</dbReference>
<dbReference type="Pfam" id="PF13895">
    <property type="entry name" value="Ig_2"/>
    <property type="match status" value="1"/>
</dbReference>
<feature type="domain" description="Fibronectin type-III" evidence="16">
    <location>
        <begin position="825"/>
        <end position="926"/>
    </location>
</feature>
<dbReference type="SUPFAM" id="SSF49265">
    <property type="entry name" value="Fibronectin type III"/>
    <property type="match status" value="7"/>
</dbReference>
<evidence type="ECO:0000259" key="16">
    <source>
        <dbReference type="PROSITE" id="PS50853"/>
    </source>
</evidence>
<feature type="domain" description="Fibronectin type-III" evidence="16">
    <location>
        <begin position="1527"/>
        <end position="1621"/>
    </location>
</feature>
<feature type="domain" description="Fibronectin type-III" evidence="16">
    <location>
        <begin position="1427"/>
        <end position="1522"/>
    </location>
</feature>
<dbReference type="Pfam" id="PF13927">
    <property type="entry name" value="Ig_3"/>
    <property type="match status" value="2"/>
</dbReference>
<evidence type="ECO:0000256" key="14">
    <source>
        <dbReference type="SAM" id="SignalP"/>
    </source>
</evidence>